<name>A0A3S0X1C7_9GAMM</name>
<dbReference type="Pfam" id="PF02771">
    <property type="entry name" value="Acyl-CoA_dh_N"/>
    <property type="match status" value="1"/>
</dbReference>
<feature type="transmembrane region" description="Helical" evidence="13">
    <location>
        <begin position="41"/>
        <end position="61"/>
    </location>
</feature>
<dbReference type="PANTHER" id="PTHR48083:SF18">
    <property type="entry name" value="ACYL-COENZYME A DEHYDROGENASE"/>
    <property type="match status" value="1"/>
</dbReference>
<dbReference type="SUPFAM" id="SSF56645">
    <property type="entry name" value="Acyl-CoA dehydrogenase NM domain-like"/>
    <property type="match status" value="1"/>
</dbReference>
<sequence length="826" mass="90737">MMTALMVLIVLSLCFTLFIQQASIAVWTISFTVFALLLLKYASLGIIAKTGICLLFALFLIGSIKPLRKNLLSSFLFRAVSRVIPSMSKTEREALEAGTVGWEGDLFSGSPDFEKLRSSLGVSLSEEEQVFMNGPVNALCRMIDDWDITHNRADLPPEMWEFIKKQGFLGMIIPKRYGGLGFSATAQTAVLSKLYGRSITVASTIAVPNSLGPGELLLKYGTEEQKEYYLPRLADGREIPCFALTGPNAGSDAASIPDKGVVCKETINGKEVLGIRLNWDKRYITLCPVATLIGLAFRLFDPDNLLGKGYDVGISCALIPENTPGVTKGRRHFPLNIVFQNGPTQGKNVFIPVDYLIGGAKMAGQGWRMLMECLSAGRAISLPSSAAGATQAAALACGAYARIRKQFNQPISKFEGIEEVLARIAGNTYLIDAALSMTVAAIDHGAKSGVAGAILKYHTTERARQIGCDAMDIHGGKGICLGPNNYLGRGYQGAPISITVEGANILTRSLIIFGQGAVRCHPYVFKEMESIRTKDLSAFDDAIWGHAGFIFANFSKSLLFNFTDGHFTRAPTGTTKRYYQLIHRYSSNLAFLADFSLLVLGGALKRKERVSARLGDVLSYLYLASGVLQRFYLDGEPKEDLVLVDWCCQHLFYECEQAINGVIANFPARWSRIFLKCMVQPFGGRRSKPADALEKQLAHLLTTSNPARTRLTRTVFSEPIENCPLGRLEEAFHKIGAVAGLEKKISSAIREGKLHSLTLLEQIEEAKELSILSPDEAKELKNAELARQQIIAVDDFDNSELTHEPKKEEVKKKKIRDKDDLTFEPV</sequence>
<dbReference type="NCBIfam" id="NF007000">
    <property type="entry name" value="PRK09463.1"/>
    <property type="match status" value="1"/>
</dbReference>
<keyword evidence="13" id="KW-0812">Transmembrane</keyword>
<evidence type="ECO:0000256" key="3">
    <source>
        <dbReference type="ARBA" id="ARBA00009347"/>
    </source>
</evidence>
<dbReference type="NCBIfam" id="NF009586">
    <property type="entry name" value="PRK13026.1"/>
    <property type="match status" value="1"/>
</dbReference>
<dbReference type="InterPro" id="IPR013786">
    <property type="entry name" value="AcylCoA_DH/ox_N"/>
</dbReference>
<accession>A0A3S0X1C7</accession>
<evidence type="ECO:0000256" key="8">
    <source>
        <dbReference type="ARBA" id="ARBA00022827"/>
    </source>
</evidence>
<organism evidence="17 18">
    <name type="scientific">Legionella septentrionalis</name>
    <dbReference type="NCBI Taxonomy" id="2498109"/>
    <lineage>
        <taxon>Bacteria</taxon>
        <taxon>Pseudomonadati</taxon>
        <taxon>Pseudomonadota</taxon>
        <taxon>Gammaproteobacteria</taxon>
        <taxon>Legionellales</taxon>
        <taxon>Legionellaceae</taxon>
        <taxon>Legionella</taxon>
    </lineage>
</organism>
<comment type="caution">
    <text evidence="17">The sequence shown here is derived from an EMBL/GenBank/DDBJ whole genome shotgun (WGS) entry which is preliminary data.</text>
</comment>
<evidence type="ECO:0000256" key="7">
    <source>
        <dbReference type="ARBA" id="ARBA00022630"/>
    </source>
</evidence>
<comment type="catalytic activity">
    <reaction evidence="11">
        <text>a long-chain 2,3-saturated fatty acyl-CoA + oxidized [electron-transfer flavoprotein] + H(+) = a long-chain (2E)-enoyl-CoA + reduced [electron-transfer flavoprotein]</text>
        <dbReference type="Rhea" id="RHEA:17721"/>
        <dbReference type="Rhea" id="RHEA-COMP:10685"/>
        <dbReference type="Rhea" id="RHEA-COMP:10686"/>
        <dbReference type="ChEBI" id="CHEBI:15378"/>
        <dbReference type="ChEBI" id="CHEBI:57692"/>
        <dbReference type="ChEBI" id="CHEBI:58307"/>
        <dbReference type="ChEBI" id="CHEBI:83721"/>
        <dbReference type="ChEBI" id="CHEBI:83727"/>
        <dbReference type="EC" id="1.3.8.8"/>
    </reaction>
</comment>
<dbReference type="InterPro" id="IPR036250">
    <property type="entry name" value="AcylCo_DH-like_C"/>
</dbReference>
<evidence type="ECO:0000256" key="13">
    <source>
        <dbReference type="SAM" id="Phobius"/>
    </source>
</evidence>
<dbReference type="UniPathway" id="UPA00659"/>
<feature type="region of interest" description="Disordered" evidence="12">
    <location>
        <begin position="801"/>
        <end position="826"/>
    </location>
</feature>
<evidence type="ECO:0000256" key="2">
    <source>
        <dbReference type="ARBA" id="ARBA00005005"/>
    </source>
</evidence>
<gene>
    <name evidence="17" type="ORF">EKM59_03105</name>
</gene>
<evidence type="ECO:0000256" key="9">
    <source>
        <dbReference type="ARBA" id="ARBA00023002"/>
    </source>
</evidence>
<comment type="pathway">
    <text evidence="2">Lipid metabolism; fatty acid beta-oxidation.</text>
</comment>
<dbReference type="SUPFAM" id="SSF47203">
    <property type="entry name" value="Acyl-CoA dehydrogenase C-terminal domain-like"/>
    <property type="match status" value="1"/>
</dbReference>
<feature type="domain" description="Acyl-CoA dehydrogenase/oxidase N-terminal" evidence="15">
    <location>
        <begin position="143"/>
        <end position="236"/>
    </location>
</feature>
<dbReference type="Pfam" id="PF00441">
    <property type="entry name" value="Acyl-CoA_dh_1"/>
    <property type="match status" value="1"/>
</dbReference>
<dbReference type="EC" id="1.3.8.8" evidence="5"/>
<dbReference type="Gene3D" id="2.40.110.10">
    <property type="entry name" value="Butyryl-CoA Dehydrogenase, subunit A, domain 2"/>
    <property type="match status" value="1"/>
</dbReference>
<evidence type="ECO:0000259" key="16">
    <source>
        <dbReference type="Pfam" id="PF09317"/>
    </source>
</evidence>
<reference evidence="17 18" key="1">
    <citation type="submission" date="2018-12" db="EMBL/GenBank/DDBJ databases">
        <title>Legionella sp,whole genome shotgun sequence.</title>
        <authorList>
            <person name="Wu H."/>
        </authorList>
    </citation>
    <scope>NUCLEOTIDE SEQUENCE [LARGE SCALE GENOMIC DNA]</scope>
    <source>
        <strain evidence="18">km714</strain>
    </source>
</reference>
<evidence type="ECO:0000313" key="18">
    <source>
        <dbReference type="Proteomes" id="UP000288012"/>
    </source>
</evidence>
<dbReference type="InterPro" id="IPR009100">
    <property type="entry name" value="AcylCoA_DH/oxidase_NM_dom_sf"/>
</dbReference>
<dbReference type="GO" id="GO:0004466">
    <property type="term" value="F:long-chain fatty acyl-CoA dehydrogenase activity"/>
    <property type="evidence" value="ECO:0007669"/>
    <property type="project" value="UniProtKB-EC"/>
</dbReference>
<evidence type="ECO:0000256" key="5">
    <source>
        <dbReference type="ARBA" id="ARBA00012040"/>
    </source>
</evidence>
<keyword evidence="7" id="KW-0285">Flavoprotein</keyword>
<dbReference type="Gene3D" id="1.10.540.10">
    <property type="entry name" value="Acyl-CoA dehydrogenase/oxidase, N-terminal domain"/>
    <property type="match status" value="1"/>
</dbReference>
<dbReference type="Proteomes" id="UP000288012">
    <property type="component" value="Unassembled WGS sequence"/>
</dbReference>
<evidence type="ECO:0000259" key="15">
    <source>
        <dbReference type="Pfam" id="PF02771"/>
    </source>
</evidence>
<evidence type="ECO:0000256" key="11">
    <source>
        <dbReference type="ARBA" id="ARBA00049247"/>
    </source>
</evidence>
<proteinExistence type="inferred from homology"/>
<dbReference type="GO" id="GO:0070991">
    <property type="term" value="F:medium-chain fatty acyl-CoA dehydrogenase activity"/>
    <property type="evidence" value="ECO:0007669"/>
    <property type="project" value="UniProtKB-EC"/>
</dbReference>
<keyword evidence="8" id="KW-0274">FAD</keyword>
<evidence type="ECO:0000256" key="12">
    <source>
        <dbReference type="SAM" id="MobiDB-lite"/>
    </source>
</evidence>
<dbReference type="PANTHER" id="PTHR48083">
    <property type="entry name" value="MEDIUM-CHAIN SPECIFIC ACYL-COA DEHYDROGENASE, MITOCHONDRIAL-RELATED"/>
    <property type="match status" value="1"/>
</dbReference>
<keyword evidence="18" id="KW-1185">Reference proteome</keyword>
<dbReference type="EC" id="1.3.8.7" evidence="4"/>
<feature type="transmembrane region" description="Helical" evidence="13">
    <location>
        <begin position="283"/>
        <end position="300"/>
    </location>
</feature>
<dbReference type="GO" id="GO:0050660">
    <property type="term" value="F:flavin adenine dinucleotide binding"/>
    <property type="evidence" value="ECO:0007669"/>
    <property type="project" value="InterPro"/>
</dbReference>
<dbReference type="Pfam" id="PF09317">
    <property type="entry name" value="ACDH_C"/>
    <property type="match status" value="1"/>
</dbReference>
<evidence type="ECO:0000256" key="6">
    <source>
        <dbReference type="ARBA" id="ARBA00020144"/>
    </source>
</evidence>
<keyword evidence="13" id="KW-0472">Membrane</keyword>
<dbReference type="FunFam" id="1.10.540.10:FF:000004">
    <property type="entry name" value="Acyl-CoA dehydrogenase"/>
    <property type="match status" value="1"/>
</dbReference>
<comment type="cofactor">
    <cofactor evidence="1">
        <name>FAD</name>
        <dbReference type="ChEBI" id="CHEBI:57692"/>
    </cofactor>
</comment>
<dbReference type="GO" id="GO:0005737">
    <property type="term" value="C:cytoplasm"/>
    <property type="evidence" value="ECO:0007669"/>
    <property type="project" value="TreeGrafter"/>
</dbReference>
<evidence type="ECO:0000256" key="1">
    <source>
        <dbReference type="ARBA" id="ARBA00001974"/>
    </source>
</evidence>
<feature type="domain" description="Acyl-CoA dehydrogenase C-terminal bacterial-type" evidence="16">
    <location>
        <begin position="518"/>
        <end position="796"/>
    </location>
</feature>
<dbReference type="InterPro" id="IPR046373">
    <property type="entry name" value="Acyl-CoA_Oxase/DH_mid-dom_sf"/>
</dbReference>
<dbReference type="RefSeq" id="WP_127111111.1">
    <property type="nucleotide sequence ID" value="NZ_RZGR01000006.1"/>
</dbReference>
<evidence type="ECO:0000313" key="17">
    <source>
        <dbReference type="EMBL" id="RUQ89760.1"/>
    </source>
</evidence>
<dbReference type="GO" id="GO:0033539">
    <property type="term" value="P:fatty acid beta-oxidation using acyl-CoA dehydrogenase"/>
    <property type="evidence" value="ECO:0007669"/>
    <property type="project" value="InterPro"/>
</dbReference>
<protein>
    <recommendedName>
        <fullName evidence="6">Acyl-coenzyme A dehydrogenase</fullName>
        <ecNumber evidence="4">1.3.8.7</ecNumber>
        <ecNumber evidence="5">1.3.8.8</ecNumber>
    </recommendedName>
</protein>
<dbReference type="InterPro" id="IPR009075">
    <property type="entry name" value="AcylCo_DH/oxidase_C"/>
</dbReference>
<evidence type="ECO:0000256" key="4">
    <source>
        <dbReference type="ARBA" id="ARBA00012033"/>
    </source>
</evidence>
<keyword evidence="13" id="KW-1133">Transmembrane helix</keyword>
<dbReference type="FunFam" id="1.20.140.10:FF:000009">
    <property type="entry name" value="Acyl-CoA dehydrogenase"/>
    <property type="match status" value="1"/>
</dbReference>
<comment type="catalytic activity">
    <reaction evidence="10">
        <text>a medium-chain 2,3-saturated fatty acyl-CoA + oxidized [electron-transfer flavoprotein] + H(+) = a medium-chain (2E)-enoyl-CoA + reduced [electron-transfer flavoprotein]</text>
        <dbReference type="Rhea" id="RHEA:14477"/>
        <dbReference type="Rhea" id="RHEA-COMP:10685"/>
        <dbReference type="Rhea" id="RHEA-COMP:10686"/>
        <dbReference type="ChEBI" id="CHEBI:15378"/>
        <dbReference type="ChEBI" id="CHEBI:57692"/>
        <dbReference type="ChEBI" id="CHEBI:58307"/>
        <dbReference type="ChEBI" id="CHEBI:83723"/>
        <dbReference type="ChEBI" id="CHEBI:83726"/>
        <dbReference type="EC" id="1.3.8.7"/>
    </reaction>
</comment>
<dbReference type="InterPro" id="IPR050741">
    <property type="entry name" value="Acyl-CoA_dehydrogenase"/>
</dbReference>
<keyword evidence="9" id="KW-0560">Oxidoreductase</keyword>
<comment type="similarity">
    <text evidence="3">Belongs to the acyl-CoA dehydrogenase family.</text>
</comment>
<feature type="domain" description="Acyl-CoA dehydrogenase/oxidase C-terminal" evidence="14">
    <location>
        <begin position="364"/>
        <end position="511"/>
    </location>
</feature>
<evidence type="ECO:0000256" key="10">
    <source>
        <dbReference type="ARBA" id="ARBA00047882"/>
    </source>
</evidence>
<dbReference type="InterPro" id="IPR015396">
    <property type="entry name" value="FadE_C"/>
</dbReference>
<dbReference type="AlphaFoldDB" id="A0A3S0X1C7"/>
<dbReference type="Gene3D" id="1.20.140.10">
    <property type="entry name" value="Butyryl-CoA Dehydrogenase, subunit A, domain 3"/>
    <property type="match status" value="1"/>
</dbReference>
<dbReference type="InterPro" id="IPR037069">
    <property type="entry name" value="AcylCoA_DH/ox_N_sf"/>
</dbReference>
<evidence type="ECO:0000259" key="14">
    <source>
        <dbReference type="Pfam" id="PF00441"/>
    </source>
</evidence>
<dbReference type="EMBL" id="RZGR01000006">
    <property type="protein sequence ID" value="RUQ89760.1"/>
    <property type="molecule type" value="Genomic_DNA"/>
</dbReference>